<sequence length="91" mass="10811">MFGLESMIQSFLNEPNPRQAFRSWLQLWLEWEMRNRHSKLFLIGTDIGKGIVPMEKEARLLRDVVGWCFQDVAKQATRVDVIWYGLNEQLK</sequence>
<keyword evidence="1" id="KW-0418">Kinase</keyword>
<evidence type="ECO:0000313" key="1">
    <source>
        <dbReference type="EMBL" id="TWI54625.1"/>
    </source>
</evidence>
<keyword evidence="1" id="KW-0548">Nucleotidyltransferase</keyword>
<dbReference type="Gene3D" id="3.40.50.300">
    <property type="entry name" value="P-loop containing nucleotide triphosphate hydrolases"/>
    <property type="match status" value="1"/>
</dbReference>
<dbReference type="InterPro" id="IPR027417">
    <property type="entry name" value="P-loop_NTPase"/>
</dbReference>
<organism evidence="1 2">
    <name type="scientific">Halalkalibacter nanhaiisediminis</name>
    <dbReference type="NCBI Taxonomy" id="688079"/>
    <lineage>
        <taxon>Bacteria</taxon>
        <taxon>Bacillati</taxon>
        <taxon>Bacillota</taxon>
        <taxon>Bacilli</taxon>
        <taxon>Bacillales</taxon>
        <taxon>Bacillaceae</taxon>
        <taxon>Halalkalibacter</taxon>
    </lineage>
</organism>
<dbReference type="GO" id="GO:0009236">
    <property type="term" value="P:cobalamin biosynthetic process"/>
    <property type="evidence" value="ECO:0007669"/>
    <property type="project" value="UniProtKB-UniPathway"/>
</dbReference>
<comment type="caution">
    <text evidence="1">The sequence shown here is derived from an EMBL/GenBank/DDBJ whole genome shotgun (WGS) entry which is preliminary data.</text>
</comment>
<dbReference type="GO" id="GO:0016779">
    <property type="term" value="F:nucleotidyltransferase activity"/>
    <property type="evidence" value="ECO:0007669"/>
    <property type="project" value="UniProtKB-KW"/>
</dbReference>
<dbReference type="InterPro" id="IPR003203">
    <property type="entry name" value="CobU/CobP"/>
</dbReference>
<dbReference type="EMBL" id="VLKZ01000008">
    <property type="protein sequence ID" value="TWI54625.1"/>
    <property type="molecule type" value="Genomic_DNA"/>
</dbReference>
<dbReference type="Proteomes" id="UP000315711">
    <property type="component" value="Unassembled WGS sequence"/>
</dbReference>
<accession>A0A562QCZ0</accession>
<keyword evidence="1" id="KW-0808">Transferase</keyword>
<dbReference type="RefSeq" id="WP_144451096.1">
    <property type="nucleotide sequence ID" value="NZ_VLKZ01000008.1"/>
</dbReference>
<dbReference type="GO" id="GO:0043752">
    <property type="term" value="F:adenosylcobinamide kinase activity"/>
    <property type="evidence" value="ECO:0007669"/>
    <property type="project" value="InterPro"/>
</dbReference>
<name>A0A562QCZ0_9BACI</name>
<keyword evidence="2" id="KW-1185">Reference proteome</keyword>
<dbReference type="SUPFAM" id="SSF52540">
    <property type="entry name" value="P-loop containing nucleoside triphosphate hydrolases"/>
    <property type="match status" value="1"/>
</dbReference>
<dbReference type="UniPathway" id="UPA00148">
    <property type="reaction ID" value="UER00236"/>
</dbReference>
<dbReference type="Pfam" id="PF02283">
    <property type="entry name" value="CobU"/>
    <property type="match status" value="1"/>
</dbReference>
<dbReference type="AlphaFoldDB" id="A0A562QCZ0"/>
<gene>
    <name evidence="1" type="ORF">IQ10_02847</name>
</gene>
<evidence type="ECO:0000313" key="2">
    <source>
        <dbReference type="Proteomes" id="UP000315711"/>
    </source>
</evidence>
<protein>
    <submittedName>
        <fullName evidence="1">Adenosylcobinamide kinase /adenosylcobinamide-phosphate guanylyltransferase</fullName>
    </submittedName>
</protein>
<proteinExistence type="predicted"/>
<dbReference type="GO" id="GO:0000166">
    <property type="term" value="F:nucleotide binding"/>
    <property type="evidence" value="ECO:0007669"/>
    <property type="project" value="InterPro"/>
</dbReference>
<reference evidence="1 2" key="1">
    <citation type="journal article" date="2015" name="Stand. Genomic Sci.">
        <title>Genomic Encyclopedia of Bacterial and Archaeal Type Strains, Phase III: the genomes of soil and plant-associated and newly described type strains.</title>
        <authorList>
            <person name="Whitman W.B."/>
            <person name="Woyke T."/>
            <person name="Klenk H.P."/>
            <person name="Zhou Y."/>
            <person name="Lilburn T.G."/>
            <person name="Beck B.J."/>
            <person name="De Vos P."/>
            <person name="Vandamme P."/>
            <person name="Eisen J.A."/>
            <person name="Garrity G."/>
            <person name="Hugenholtz P."/>
            <person name="Kyrpides N.C."/>
        </authorList>
    </citation>
    <scope>NUCLEOTIDE SEQUENCE [LARGE SCALE GENOMIC DNA]</scope>
    <source>
        <strain evidence="1 2">CGMCC 1.10116</strain>
    </source>
</reference>